<keyword evidence="3" id="KW-1185">Reference proteome</keyword>
<keyword evidence="1" id="KW-1133">Transmembrane helix</keyword>
<accession>A0A1Q3EGM8</accession>
<organism evidence="2 3">
    <name type="scientific">Lentinula edodes</name>
    <name type="common">Shiitake mushroom</name>
    <name type="synonym">Lentinus edodes</name>
    <dbReference type="NCBI Taxonomy" id="5353"/>
    <lineage>
        <taxon>Eukaryota</taxon>
        <taxon>Fungi</taxon>
        <taxon>Dikarya</taxon>
        <taxon>Basidiomycota</taxon>
        <taxon>Agaricomycotina</taxon>
        <taxon>Agaricomycetes</taxon>
        <taxon>Agaricomycetidae</taxon>
        <taxon>Agaricales</taxon>
        <taxon>Marasmiineae</taxon>
        <taxon>Omphalotaceae</taxon>
        <taxon>Lentinula</taxon>
    </lineage>
</organism>
<gene>
    <name evidence="2" type="ORF">LENED_008302</name>
</gene>
<protein>
    <submittedName>
        <fullName evidence="2">Uncharacterized protein</fullName>
    </submittedName>
</protein>
<keyword evidence="1" id="KW-0812">Transmembrane</keyword>
<evidence type="ECO:0000313" key="2">
    <source>
        <dbReference type="EMBL" id="GAW06378.1"/>
    </source>
</evidence>
<dbReference type="EMBL" id="BDGU01000317">
    <property type="protein sequence ID" value="GAW06378.1"/>
    <property type="molecule type" value="Genomic_DNA"/>
</dbReference>
<reference evidence="2 3" key="2">
    <citation type="submission" date="2017-02" db="EMBL/GenBank/DDBJ databases">
        <title>A genome survey and senescence transcriptome analysis in Lentinula edodes.</title>
        <authorList>
            <person name="Sakamoto Y."/>
            <person name="Nakade K."/>
            <person name="Sato S."/>
            <person name="Yoshida Y."/>
            <person name="Miyazaki K."/>
            <person name="Natsume S."/>
            <person name="Konno N."/>
        </authorList>
    </citation>
    <scope>NUCLEOTIDE SEQUENCE [LARGE SCALE GENOMIC DNA]</scope>
    <source>
        <strain evidence="2 3">NBRC 111202</strain>
    </source>
</reference>
<dbReference type="AlphaFoldDB" id="A0A1Q3EGM8"/>
<sequence length="71" mass="8291">MVISEIRPQALILLQKSTSTFCRRMTSMGMVYPVRRRGIRRIIKYPFLVTALAILFDLSDPYLLPFNARIM</sequence>
<evidence type="ECO:0000313" key="3">
    <source>
        <dbReference type="Proteomes" id="UP000188533"/>
    </source>
</evidence>
<keyword evidence="1" id="KW-0472">Membrane</keyword>
<comment type="caution">
    <text evidence="2">The sequence shown here is derived from an EMBL/GenBank/DDBJ whole genome shotgun (WGS) entry which is preliminary data.</text>
</comment>
<proteinExistence type="predicted"/>
<dbReference type="Proteomes" id="UP000188533">
    <property type="component" value="Unassembled WGS sequence"/>
</dbReference>
<feature type="transmembrane region" description="Helical" evidence="1">
    <location>
        <begin position="45"/>
        <end position="64"/>
    </location>
</feature>
<name>A0A1Q3EGM8_LENED</name>
<reference evidence="2 3" key="1">
    <citation type="submission" date="2016-08" db="EMBL/GenBank/DDBJ databases">
        <authorList>
            <consortium name="Lentinula edodes genome sequencing consortium"/>
            <person name="Sakamoto Y."/>
            <person name="Nakade K."/>
            <person name="Sato S."/>
            <person name="Yoshida Y."/>
            <person name="Miyazaki K."/>
            <person name="Natsume S."/>
            <person name="Konno N."/>
        </authorList>
    </citation>
    <scope>NUCLEOTIDE SEQUENCE [LARGE SCALE GENOMIC DNA]</scope>
    <source>
        <strain evidence="2 3">NBRC 111202</strain>
    </source>
</reference>
<evidence type="ECO:0000256" key="1">
    <source>
        <dbReference type="SAM" id="Phobius"/>
    </source>
</evidence>